<dbReference type="RefSeq" id="WP_263269848.1">
    <property type="nucleotide sequence ID" value="NZ_CP081201.1"/>
</dbReference>
<keyword evidence="2" id="KW-1185">Reference proteome</keyword>
<reference evidence="1" key="1">
    <citation type="submission" date="2021-08" db="EMBL/GenBank/DDBJ databases">
        <title>Complete genome sequence of Pseudomonas phytophila.</title>
        <authorList>
            <person name="Weir B.S."/>
            <person name="Templeton M.D."/>
            <person name="Arshed S."/>
            <person name="Andersen M.T."/>
            <person name="Jayaraman J."/>
        </authorList>
    </citation>
    <scope>NUCLEOTIDE SEQUENCE</scope>
    <source>
        <strain evidence="1">ICMP 23753</strain>
    </source>
</reference>
<evidence type="ECO:0000313" key="1">
    <source>
        <dbReference type="EMBL" id="UXZ96811.1"/>
    </source>
</evidence>
<name>A0ABY6FG54_9PSED</name>
<accession>A0ABY6FG54</accession>
<dbReference type="Proteomes" id="UP001063228">
    <property type="component" value="Chromosome"/>
</dbReference>
<proteinExistence type="predicted"/>
<sequence>MSIKQDEKSKAPVKLKAPVVLEAQVIDGESTIDFGSLEPEGATLVVAYDGIKTGDRVQAWGLTPPNNYDETQVVPDRAISLTFKVPRAYFSGKRSVSFQYFLRADDNSVIAISEAAHYTVTDSVPEPLPAPVIQEAVADSIVVSSLPISGATLLVDYPGAQAGDVITASAMGPNNTNHSETRISIGSVPMTFKVPKAWFDKVLEDGGRATVHSYRVDPVSGDPGNASSMKMYGVE</sequence>
<evidence type="ECO:0000313" key="2">
    <source>
        <dbReference type="Proteomes" id="UP001063228"/>
    </source>
</evidence>
<dbReference type="EMBL" id="CP081201">
    <property type="protein sequence ID" value="UXZ96811.1"/>
    <property type="molecule type" value="Genomic_DNA"/>
</dbReference>
<protein>
    <submittedName>
        <fullName evidence="1">Uncharacterized protein</fullName>
    </submittedName>
</protein>
<gene>
    <name evidence="1" type="ORF">K3169_02540</name>
</gene>
<organism evidence="1 2">
    <name type="scientific">Pseudomonas phytophila</name>
    <dbReference type="NCBI Taxonomy" id="2867264"/>
    <lineage>
        <taxon>Bacteria</taxon>
        <taxon>Pseudomonadati</taxon>
        <taxon>Pseudomonadota</taxon>
        <taxon>Gammaproteobacteria</taxon>
        <taxon>Pseudomonadales</taxon>
        <taxon>Pseudomonadaceae</taxon>
        <taxon>Pseudomonas</taxon>
    </lineage>
</organism>